<reference evidence="3 4" key="1">
    <citation type="journal article" date="2020" name="Genomics">
        <title>Complete, high-quality genomes from long-read metagenomic sequencing of two wolf lichen thalli reveals enigmatic genome architecture.</title>
        <authorList>
            <person name="McKenzie S.K."/>
            <person name="Walston R.F."/>
            <person name="Allen J.L."/>
        </authorList>
    </citation>
    <scope>NUCLEOTIDE SEQUENCE [LARGE SCALE GENOMIC DNA]</scope>
    <source>
        <strain evidence="3">WasteWater1</strain>
    </source>
</reference>
<dbReference type="InterPro" id="IPR058257">
    <property type="entry name" value="CorA-like_dom"/>
</dbReference>
<keyword evidence="4" id="KW-1185">Reference proteome</keyword>
<feature type="domain" description="CorA-like transporter" evidence="2">
    <location>
        <begin position="2"/>
        <end position="227"/>
    </location>
</feature>
<proteinExistence type="predicted"/>
<evidence type="ECO:0000256" key="1">
    <source>
        <dbReference type="SAM" id="Phobius"/>
    </source>
</evidence>
<dbReference type="Pfam" id="PF26616">
    <property type="entry name" value="CorA-like"/>
    <property type="match status" value="1"/>
</dbReference>
<dbReference type="AlphaFoldDB" id="A0A8H6KY39"/>
<keyword evidence="1" id="KW-0812">Transmembrane</keyword>
<keyword evidence="1" id="KW-1133">Transmembrane helix</keyword>
<name>A0A8H6KY39_9LECA</name>
<evidence type="ECO:0000313" key="3">
    <source>
        <dbReference type="EMBL" id="KAF6228958.1"/>
    </source>
</evidence>
<evidence type="ECO:0000313" key="4">
    <source>
        <dbReference type="Proteomes" id="UP000593566"/>
    </source>
</evidence>
<dbReference type="Proteomes" id="UP000593566">
    <property type="component" value="Unassembled WGS sequence"/>
</dbReference>
<feature type="transmembrane region" description="Helical" evidence="1">
    <location>
        <begin position="423"/>
        <end position="446"/>
    </location>
</feature>
<gene>
    <name evidence="3" type="ORF">HO133_007070</name>
</gene>
<organism evidence="3 4">
    <name type="scientific">Letharia lupina</name>
    <dbReference type="NCBI Taxonomy" id="560253"/>
    <lineage>
        <taxon>Eukaryota</taxon>
        <taxon>Fungi</taxon>
        <taxon>Dikarya</taxon>
        <taxon>Ascomycota</taxon>
        <taxon>Pezizomycotina</taxon>
        <taxon>Lecanoromycetes</taxon>
        <taxon>OSLEUM clade</taxon>
        <taxon>Lecanoromycetidae</taxon>
        <taxon>Lecanorales</taxon>
        <taxon>Lecanorineae</taxon>
        <taxon>Parmeliaceae</taxon>
        <taxon>Letharia</taxon>
    </lineage>
</organism>
<dbReference type="EMBL" id="JACCJB010000003">
    <property type="protein sequence ID" value="KAF6228958.1"/>
    <property type="molecule type" value="Genomic_DNA"/>
</dbReference>
<sequence>MRLKVEDREIFSPDERQSNVEVWLGRAPHTYLGHDEENITAFKEILANIRDADVDVFIFLRQEYSWGRLLITEDTFGKILDSCNAFPEFNDHVSSFAFKTSDCDEHFATCDRRVHVSAQAGQEDHNCYELCYLLRYPARHGRKSGYPFSLRQTAVYQRFDDVRKTSKWIFVQAPDDFSDELRTSLSSGNQERSPKDIHRCAFALAEQEWRDYICYLDAELRVLEEKALFVDVDVYSECDYLVAFADSQKLQRLRRRLVKCKEVLDCCLEIALRCQTHWQDLCSRGMLESGEDNAELGSYISRIKTHKRGIEAIQEHTEGIATLLSQILNYRNENMIVKSNEALNKNSDAMREIAIAAKADNELISVLIGKSQNDSHTVKVLTYIALIYLPASLVAEIFNSNLIQTTNGEPEAVGTHLVLSRSFWLYPSITLGLMVLTFVPIFGLLFNDRRLRRLPLKLLGNNKERD</sequence>
<dbReference type="Gene3D" id="1.20.58.340">
    <property type="entry name" value="Magnesium transport protein CorA, transmembrane region"/>
    <property type="match status" value="1"/>
</dbReference>
<protein>
    <recommendedName>
        <fullName evidence="2">CorA-like transporter domain-containing protein</fullName>
    </recommendedName>
</protein>
<comment type="caution">
    <text evidence="3">The sequence shown here is derived from an EMBL/GenBank/DDBJ whole genome shotgun (WGS) entry which is preliminary data.</text>
</comment>
<accession>A0A8H6KY39</accession>
<dbReference type="RefSeq" id="XP_037156600.1">
    <property type="nucleotide sequence ID" value="XM_037297965.1"/>
</dbReference>
<evidence type="ECO:0000259" key="2">
    <source>
        <dbReference type="Pfam" id="PF26616"/>
    </source>
</evidence>
<dbReference type="GeneID" id="59335470"/>
<keyword evidence="1" id="KW-0472">Membrane</keyword>